<reference evidence="1" key="1">
    <citation type="submission" date="2020-03" db="EMBL/GenBank/DDBJ databases">
        <authorList>
            <person name="Shneider M.M."/>
            <person name="Evseev P.V."/>
            <person name="Korzhenkov A.A."/>
            <person name="Toschakov S.V."/>
            <person name="Vo T."/>
            <person name="Ignatov A.N."/>
            <person name="Miroshnikov K.A."/>
        </authorList>
    </citation>
    <scope>NUCLEOTIDE SEQUENCE [LARGE SCALE GENOMIC DNA]</scope>
</reference>
<protein>
    <submittedName>
        <fullName evidence="1">Uncharacterized protein</fullName>
    </submittedName>
</protein>
<name>A0A6H0X5R8_9CAUD</name>
<gene>
    <name evidence="1" type="ORF">PPDBI_00048</name>
</gene>
<organism evidence="1">
    <name type="scientific">Xanthomonas phage PPDBI</name>
    <dbReference type="NCBI Taxonomy" id="2723911"/>
    <lineage>
        <taxon>Viruses</taxon>
        <taxon>Duplodnaviria</taxon>
        <taxon>Heunggongvirae</taxon>
        <taxon>Uroviricota</taxon>
        <taxon>Caudoviricetes</taxon>
    </lineage>
</organism>
<evidence type="ECO:0000313" key="1">
    <source>
        <dbReference type="EMBL" id="QIW89407.1"/>
    </source>
</evidence>
<accession>A0A6H0X5R8</accession>
<dbReference type="EMBL" id="MT210154">
    <property type="protein sequence ID" value="QIW89407.1"/>
    <property type="molecule type" value="Genomic_DNA"/>
</dbReference>
<sequence length="111" mass="13152">MDEKQIREAFEQVAKKKNWNLAKGNCGWYVSAPTHEAWQGFLACYQHLAEQQKDTERLNFVIDSIFTHQLRRTKKSWSMPRISNQDWFDTYPTAREAIDAALDQQKEKQQC</sequence>
<proteinExistence type="predicted"/>